<feature type="chain" id="PRO_5038491896" description="V8-like Glu-specific endopeptidase" evidence="3">
    <location>
        <begin position="30"/>
        <end position="361"/>
    </location>
</feature>
<keyword evidence="1 3" id="KW-0732">Signal</keyword>
<gene>
    <name evidence="4" type="ORF">I6I10_03510</name>
</gene>
<dbReference type="EMBL" id="CP066007">
    <property type="protein sequence ID" value="QQB46995.1"/>
    <property type="molecule type" value="Genomic_DNA"/>
</dbReference>
<evidence type="ECO:0000256" key="2">
    <source>
        <dbReference type="SAM" id="MobiDB-lite"/>
    </source>
</evidence>
<proteinExistence type="predicted"/>
<reference evidence="4 5" key="1">
    <citation type="submission" date="2020-12" db="EMBL/GenBank/DDBJ databases">
        <title>FDA dAtabase for Regulatory Grade micrObial Sequences (FDA-ARGOS): Supporting development and validation of Infectious Disease Dx tests.</title>
        <authorList>
            <person name="Sproer C."/>
            <person name="Gronow S."/>
            <person name="Severitt S."/>
            <person name="Schroder I."/>
            <person name="Tallon L."/>
            <person name="Sadzewicz L."/>
            <person name="Zhao X."/>
            <person name="Boylan J."/>
            <person name="Ott S."/>
            <person name="Bowen H."/>
            <person name="Vavikolanu K."/>
            <person name="Mehta A."/>
            <person name="Aluvathingal J."/>
            <person name="Nadendla S."/>
            <person name="Lowell S."/>
            <person name="Myers T."/>
            <person name="Yan Y."/>
            <person name="Sichtig H."/>
        </authorList>
    </citation>
    <scope>NUCLEOTIDE SEQUENCE [LARGE SCALE GENOMIC DNA]</scope>
    <source>
        <strain evidence="4 5">FDAARGOS_1053</strain>
    </source>
</reference>
<dbReference type="OrthoDB" id="1855925at2"/>
<dbReference type="SUPFAM" id="SSF50494">
    <property type="entry name" value="Trypsin-like serine proteases"/>
    <property type="match status" value="1"/>
</dbReference>
<dbReference type="RefSeq" id="WP_084036164.1">
    <property type="nucleotide sequence ID" value="NZ_CP066007.1"/>
</dbReference>
<dbReference type="InterPro" id="IPR009003">
    <property type="entry name" value="Peptidase_S1_PA"/>
</dbReference>
<accession>A0A7T4JVL9</accession>
<dbReference type="AlphaFoldDB" id="A0A7T4JVL9"/>
<dbReference type="Gene3D" id="2.40.10.10">
    <property type="entry name" value="Trypsin-like serine proteases"/>
    <property type="match status" value="2"/>
</dbReference>
<dbReference type="PANTHER" id="PTHR15462:SF19">
    <property type="entry name" value="PEPTIDASE S1 DOMAIN-CONTAINING PROTEIN"/>
    <property type="match status" value="1"/>
</dbReference>
<dbReference type="GeneID" id="92761212"/>
<evidence type="ECO:0008006" key="6">
    <source>
        <dbReference type="Google" id="ProtNLM"/>
    </source>
</evidence>
<feature type="signal peptide" evidence="3">
    <location>
        <begin position="1"/>
        <end position="29"/>
    </location>
</feature>
<dbReference type="PANTHER" id="PTHR15462">
    <property type="entry name" value="SERINE PROTEASE"/>
    <property type="match status" value="1"/>
</dbReference>
<dbReference type="InterPro" id="IPR043504">
    <property type="entry name" value="Peptidase_S1_PA_chymotrypsin"/>
</dbReference>
<organism evidence="4 5">
    <name type="scientific">Corynebacterium glucuronolyticum</name>
    <dbReference type="NCBI Taxonomy" id="39791"/>
    <lineage>
        <taxon>Bacteria</taxon>
        <taxon>Bacillati</taxon>
        <taxon>Actinomycetota</taxon>
        <taxon>Actinomycetes</taxon>
        <taxon>Mycobacteriales</taxon>
        <taxon>Corynebacteriaceae</taxon>
        <taxon>Corynebacterium</taxon>
    </lineage>
</organism>
<evidence type="ECO:0000313" key="4">
    <source>
        <dbReference type="EMBL" id="QQB46995.1"/>
    </source>
</evidence>
<evidence type="ECO:0000313" key="5">
    <source>
        <dbReference type="Proteomes" id="UP000596145"/>
    </source>
</evidence>
<evidence type="ECO:0000256" key="3">
    <source>
        <dbReference type="SAM" id="SignalP"/>
    </source>
</evidence>
<dbReference type="Proteomes" id="UP000596145">
    <property type="component" value="Chromosome"/>
</dbReference>
<dbReference type="InterPro" id="IPR050966">
    <property type="entry name" value="Glutamyl_endopeptidase"/>
</dbReference>
<protein>
    <recommendedName>
        <fullName evidence="6">V8-like Glu-specific endopeptidase</fullName>
    </recommendedName>
</protein>
<evidence type="ECO:0000256" key="1">
    <source>
        <dbReference type="ARBA" id="ARBA00022729"/>
    </source>
</evidence>
<name>A0A7T4JVL9_9CORY</name>
<feature type="region of interest" description="Disordered" evidence="2">
    <location>
        <begin position="115"/>
        <end position="136"/>
    </location>
</feature>
<sequence>MSRSNRIKKYLAAQFATLIILAASSPVVAAAEETSFVEAEAQVTSEVQASEASNDVIKKSDETGETTEKIALDQYWDATRMSTAIPYDSMLETGLSGTSDGNVQLPEVVDREVQPSDPVAKGGSSGSVFDGTGSRIGNSGPVNGKVFFTGTDGKDYVCSGSAVNSNNKSVVATAGHCTHGGPGENFHKNWVFVPEYTIGIAPYGKFAAKHMVTTKDWAENGENSKGFNGDFGFVVVGTAKGKKLVDAVGGNGLRSGDLPEFDGVLIAYPQNRFFGSAMFRCNGKMTNENRGSYSFYFIRGCNFGGGASGGAWLEDYDGSHGYIRSVTSFGPRNSTQYLGGPIITKQVWDMFDKIADYQANN</sequence>